<dbReference type="GO" id="GO:0098542">
    <property type="term" value="P:defense response to other organism"/>
    <property type="evidence" value="ECO:0007669"/>
    <property type="project" value="InterPro"/>
</dbReference>
<feature type="domain" description="Late embryogenesis abundant protein LEA-2 subgroup" evidence="6">
    <location>
        <begin position="71"/>
        <end position="159"/>
    </location>
</feature>
<dbReference type="AlphaFoldDB" id="A0A830C2P3"/>
<dbReference type="PANTHER" id="PTHR31234:SF55">
    <property type="entry name" value="LATE EMBRYOGENESIS ABUNDANT (LEA) HYDROXYPROLINE-RICH GLYCOPROTEIN FAMILY"/>
    <property type="match status" value="1"/>
</dbReference>
<evidence type="ECO:0000256" key="5">
    <source>
        <dbReference type="SAM" id="Phobius"/>
    </source>
</evidence>
<comment type="caution">
    <text evidence="7">The sequence shown here is derived from an EMBL/GenBank/DDBJ whole genome shotgun (WGS) entry which is preliminary data.</text>
</comment>
<organism evidence="7 8">
    <name type="scientific">Phtheirospermum japonicum</name>
    <dbReference type="NCBI Taxonomy" id="374723"/>
    <lineage>
        <taxon>Eukaryota</taxon>
        <taxon>Viridiplantae</taxon>
        <taxon>Streptophyta</taxon>
        <taxon>Embryophyta</taxon>
        <taxon>Tracheophyta</taxon>
        <taxon>Spermatophyta</taxon>
        <taxon>Magnoliopsida</taxon>
        <taxon>eudicotyledons</taxon>
        <taxon>Gunneridae</taxon>
        <taxon>Pentapetalae</taxon>
        <taxon>asterids</taxon>
        <taxon>lamiids</taxon>
        <taxon>Lamiales</taxon>
        <taxon>Orobanchaceae</taxon>
        <taxon>Orobanchaceae incertae sedis</taxon>
        <taxon>Phtheirospermum</taxon>
    </lineage>
</organism>
<feature type="non-terminal residue" evidence="7">
    <location>
        <position position="1"/>
    </location>
</feature>
<dbReference type="GO" id="GO:0005886">
    <property type="term" value="C:plasma membrane"/>
    <property type="evidence" value="ECO:0007669"/>
    <property type="project" value="TreeGrafter"/>
</dbReference>
<feature type="transmembrane region" description="Helical" evidence="5">
    <location>
        <begin position="16"/>
        <end position="38"/>
    </location>
</feature>
<dbReference type="PANTHER" id="PTHR31234">
    <property type="entry name" value="LATE EMBRYOGENESIS ABUNDANT (LEA) HYDROXYPROLINE-RICH GLYCOPROTEIN FAMILY"/>
    <property type="match status" value="1"/>
</dbReference>
<dbReference type="OrthoDB" id="1737281at2759"/>
<dbReference type="InterPro" id="IPR044839">
    <property type="entry name" value="NDR1-like"/>
</dbReference>
<proteinExistence type="predicted"/>
<dbReference type="InterPro" id="IPR004864">
    <property type="entry name" value="LEA_2"/>
</dbReference>
<keyword evidence="4 5" id="KW-0472">Membrane</keyword>
<evidence type="ECO:0000256" key="2">
    <source>
        <dbReference type="ARBA" id="ARBA00022692"/>
    </source>
</evidence>
<evidence type="ECO:0000313" key="8">
    <source>
        <dbReference type="Proteomes" id="UP000653305"/>
    </source>
</evidence>
<evidence type="ECO:0000259" key="6">
    <source>
        <dbReference type="Pfam" id="PF03168"/>
    </source>
</evidence>
<evidence type="ECO:0000256" key="1">
    <source>
        <dbReference type="ARBA" id="ARBA00004167"/>
    </source>
</evidence>
<dbReference type="Pfam" id="PF03168">
    <property type="entry name" value="LEA_2"/>
    <property type="match status" value="1"/>
</dbReference>
<evidence type="ECO:0000256" key="4">
    <source>
        <dbReference type="ARBA" id="ARBA00023136"/>
    </source>
</evidence>
<sequence length="200" mass="22367">QPDPTTLRRAALLRRVLAFAIGLIVVFAAIIFIVWLVLRPQVPQFRVDSFSLSNFTISNDSLISFAADVRLTARNPNKKLTLSYDSIDAVVYYRSWSLARTVMQPFSLDTKSQTPLNASFASVGNFIEHFAVDGINRERGSNGNVGFNLRMLSRVRFKARAWRTRNSFLKVFCGDLIVGIPSNGRPGSLTGGPRRCRVEI</sequence>
<comment type="subcellular location">
    <subcellularLocation>
        <location evidence="1">Membrane</location>
        <topology evidence="1">Single-pass membrane protein</topology>
    </subcellularLocation>
</comment>
<evidence type="ECO:0000313" key="7">
    <source>
        <dbReference type="EMBL" id="GFP90574.1"/>
    </source>
</evidence>
<gene>
    <name evidence="7" type="ORF">PHJA_001201500</name>
</gene>
<dbReference type="EMBL" id="BMAC01000221">
    <property type="protein sequence ID" value="GFP90574.1"/>
    <property type="molecule type" value="Genomic_DNA"/>
</dbReference>
<dbReference type="Proteomes" id="UP000653305">
    <property type="component" value="Unassembled WGS sequence"/>
</dbReference>
<keyword evidence="2 5" id="KW-0812">Transmembrane</keyword>
<protein>
    <submittedName>
        <fullName evidence="7">Protein yls9</fullName>
    </submittedName>
</protein>
<keyword evidence="3 5" id="KW-1133">Transmembrane helix</keyword>
<keyword evidence="8" id="KW-1185">Reference proteome</keyword>
<reference evidence="7" key="1">
    <citation type="submission" date="2020-07" db="EMBL/GenBank/DDBJ databases">
        <title>Ethylene signaling mediates host invasion by parasitic plants.</title>
        <authorList>
            <person name="Yoshida S."/>
        </authorList>
    </citation>
    <scope>NUCLEOTIDE SEQUENCE</scope>
    <source>
        <strain evidence="7">Okayama</strain>
    </source>
</reference>
<accession>A0A830C2P3</accession>
<name>A0A830C2P3_9LAMI</name>
<evidence type="ECO:0000256" key="3">
    <source>
        <dbReference type="ARBA" id="ARBA00022989"/>
    </source>
</evidence>